<dbReference type="SUPFAM" id="SSF56436">
    <property type="entry name" value="C-type lectin-like"/>
    <property type="match status" value="1"/>
</dbReference>
<name>A0A6I2KVH3_9BURK</name>
<dbReference type="InterPro" id="IPR042095">
    <property type="entry name" value="SUMF_sf"/>
</dbReference>
<evidence type="ECO:0000259" key="5">
    <source>
        <dbReference type="Pfam" id="PF12867"/>
    </source>
</evidence>
<dbReference type="InterPro" id="IPR005532">
    <property type="entry name" value="SUMF_dom"/>
</dbReference>
<evidence type="ECO:0000313" key="7">
    <source>
        <dbReference type="Proteomes" id="UP000433309"/>
    </source>
</evidence>
<dbReference type="InterPro" id="IPR051043">
    <property type="entry name" value="Sulfatase_Mod_Factor_Kinase"/>
</dbReference>
<dbReference type="Pfam" id="PF12867">
    <property type="entry name" value="DinB_2"/>
    <property type="match status" value="1"/>
</dbReference>
<proteinExistence type="predicted"/>
<dbReference type="InterPro" id="IPR024775">
    <property type="entry name" value="DinB-like"/>
</dbReference>
<evidence type="ECO:0000313" key="6">
    <source>
        <dbReference type="EMBL" id="MRW90055.1"/>
    </source>
</evidence>
<comment type="pathway">
    <text evidence="3">Amino-acid biosynthesis; ergothioneine biosynthesis.</text>
</comment>
<dbReference type="RefSeq" id="WP_154375169.1">
    <property type="nucleotide sequence ID" value="NZ_WKJK01000004.1"/>
</dbReference>
<dbReference type="InterPro" id="IPR017806">
    <property type="entry name" value="EgtB"/>
</dbReference>
<feature type="domain" description="DinB-like" evidence="5">
    <location>
        <begin position="13"/>
        <end position="140"/>
    </location>
</feature>
<comment type="caution">
    <text evidence="6">The sequence shown here is derived from an EMBL/GenBank/DDBJ whole genome shotgun (WGS) entry which is preliminary data.</text>
</comment>
<keyword evidence="7" id="KW-1185">Reference proteome</keyword>
<dbReference type="InterPro" id="IPR016187">
    <property type="entry name" value="CTDL_fold"/>
</dbReference>
<evidence type="ECO:0000256" key="2">
    <source>
        <dbReference type="ARBA" id="ARBA00023004"/>
    </source>
</evidence>
<evidence type="ECO:0000256" key="1">
    <source>
        <dbReference type="ARBA" id="ARBA00023002"/>
    </source>
</evidence>
<organism evidence="6 7">
    <name type="scientific">Duganella guangzhouensis</name>
    <dbReference type="NCBI Taxonomy" id="2666084"/>
    <lineage>
        <taxon>Bacteria</taxon>
        <taxon>Pseudomonadati</taxon>
        <taxon>Pseudomonadota</taxon>
        <taxon>Betaproteobacteria</taxon>
        <taxon>Burkholderiales</taxon>
        <taxon>Oxalobacteraceae</taxon>
        <taxon>Telluria group</taxon>
        <taxon>Duganella</taxon>
    </lineage>
</organism>
<dbReference type="Proteomes" id="UP000433309">
    <property type="component" value="Unassembled WGS sequence"/>
</dbReference>
<dbReference type="EMBL" id="WKJK01000004">
    <property type="protein sequence ID" value="MRW90055.1"/>
    <property type="molecule type" value="Genomic_DNA"/>
</dbReference>
<accession>A0A6I2KVH3</accession>
<dbReference type="NCBIfam" id="TIGR03440">
    <property type="entry name" value="egtB_TIGR03440"/>
    <property type="match status" value="1"/>
</dbReference>
<dbReference type="Gene3D" id="3.90.1580.10">
    <property type="entry name" value="paralog of FGE (formylglycine-generating enzyme)"/>
    <property type="match status" value="2"/>
</dbReference>
<evidence type="ECO:0000256" key="3">
    <source>
        <dbReference type="ARBA" id="ARBA00037882"/>
    </source>
</evidence>
<dbReference type="GO" id="GO:0052699">
    <property type="term" value="P:ergothioneine biosynthetic process"/>
    <property type="evidence" value="ECO:0007669"/>
    <property type="project" value="InterPro"/>
</dbReference>
<evidence type="ECO:0000259" key="4">
    <source>
        <dbReference type="Pfam" id="PF03781"/>
    </source>
</evidence>
<gene>
    <name evidence="6" type="primary">egtB</name>
    <name evidence="6" type="ORF">GJ699_08680</name>
</gene>
<feature type="domain" description="Sulfatase-modifying factor enzyme-like" evidence="4">
    <location>
        <begin position="183"/>
        <end position="318"/>
    </location>
</feature>
<keyword evidence="2" id="KW-0408">Iron</keyword>
<keyword evidence="1" id="KW-0560">Oxidoreductase</keyword>
<dbReference type="PANTHER" id="PTHR23150">
    <property type="entry name" value="SULFATASE MODIFYING FACTOR 1, 2"/>
    <property type="match status" value="1"/>
</dbReference>
<dbReference type="AlphaFoldDB" id="A0A6I2KVH3"/>
<dbReference type="PANTHER" id="PTHR23150:SF36">
    <property type="entry name" value="HERCYNINE OXYGENASE"/>
    <property type="match status" value="1"/>
</dbReference>
<sequence>MTMLALASRYGKIRRRTELLCASLVPEDHVPQPVIEVSPPKWHLGHTAWFFETLVLVRFSPGYRVFNDAYSYIFNSYYESQGARIARDLRGSLSRPTVAETLAYRHHVDRAMLALLEATLSPEATELVELGLQHEEQHQELLLTDIKYILGMNPLTPVYESVVDGVVDTFSEHAGEDLSLRREWIDFAGGLCEIGHGGIGFAFDNEKPRHAVLVPATQVRSALVTNAEYQAFILDGGYRRFEFWHAEGWDWLQHHSDRLPLYWRTSRAGSTDLEHYTLAGQRALLPEAPVTHVSFFEASAFCCWAGWRLPTEFEWEAVAPKFLWGQRWEWTGSAYLPYPGFKTYLGAASEYNGKFMLNQMVLRGASFATPVGHARSTYRNFFPPHMRWQYTGIRPARDLQASQV</sequence>
<dbReference type="Pfam" id="PF03781">
    <property type="entry name" value="FGE-sulfatase"/>
    <property type="match status" value="1"/>
</dbReference>
<reference evidence="6 7" key="1">
    <citation type="submission" date="2019-11" db="EMBL/GenBank/DDBJ databases">
        <title>Novel species isolated from a subtropical stream in China.</title>
        <authorList>
            <person name="Lu H."/>
        </authorList>
    </citation>
    <scope>NUCLEOTIDE SEQUENCE [LARGE SCALE GENOMIC DNA]</scope>
    <source>
        <strain evidence="6 7">FT80W</strain>
    </source>
</reference>
<protein>
    <submittedName>
        <fullName evidence="6">Ergothioneine biosynthesis protein EgtB</fullName>
    </submittedName>
</protein>